<evidence type="ECO:0000313" key="2">
    <source>
        <dbReference type="EnsemblMetazoa" id="ACOM028965-PA.1"/>
    </source>
</evidence>
<protein>
    <submittedName>
        <fullName evidence="2">Uncharacterized protein</fullName>
    </submittedName>
</protein>
<dbReference type="EnsemblMetazoa" id="ACOM028965-RA">
    <property type="protein sequence ID" value="ACOM028965-PA.1"/>
    <property type="gene ID" value="ACOM028965"/>
</dbReference>
<reference evidence="2" key="1">
    <citation type="submission" date="2022-08" db="UniProtKB">
        <authorList>
            <consortium name="EnsemblMetazoa"/>
        </authorList>
    </citation>
    <scope>IDENTIFICATION</scope>
</reference>
<organism evidence="2">
    <name type="scientific">Anopheles coluzzii</name>
    <name type="common">African malaria mosquito</name>
    <dbReference type="NCBI Taxonomy" id="1518534"/>
    <lineage>
        <taxon>Eukaryota</taxon>
        <taxon>Metazoa</taxon>
        <taxon>Ecdysozoa</taxon>
        <taxon>Arthropoda</taxon>
        <taxon>Hexapoda</taxon>
        <taxon>Insecta</taxon>
        <taxon>Pterygota</taxon>
        <taxon>Neoptera</taxon>
        <taxon>Endopterygota</taxon>
        <taxon>Diptera</taxon>
        <taxon>Nematocera</taxon>
        <taxon>Culicoidea</taxon>
        <taxon>Culicidae</taxon>
        <taxon>Anophelinae</taxon>
        <taxon>Anopheles</taxon>
    </lineage>
</organism>
<feature type="region of interest" description="Disordered" evidence="1">
    <location>
        <begin position="30"/>
        <end position="64"/>
    </location>
</feature>
<feature type="compositionally biased region" description="Basic residues" evidence="1">
    <location>
        <begin position="51"/>
        <end position="60"/>
    </location>
</feature>
<dbReference type="AlphaFoldDB" id="A0A8W7PBK3"/>
<name>A0A8W7PBK3_ANOCL</name>
<accession>A0A8W7PBK3</accession>
<sequence>MEERNLRIGSLLLRSLERMSSKNKTAHFHFMRHDRSYSRGRGPSPPVPRKQSQRRGKASHSARWQKLSISKSAPWWEGTRRVIREASAECSTPTNGKTDCTGDGRHEVGGVKPLQAVRGEQDGHVVLQPLLLVLEQLADVADAEPGIVSVGQHVHQRLHVAEAQINALPGQWMDPVRCVTTNEKGKTVVLVWPSPSGKAARELATSASTTGAASRRCPVVCLISEWTPFITSSTSVFRGIGLCCTEEERGVCVKTRRQICAGCDRTYEGGIDGRNEGVAVQLKQSLRLRHTGGPHERAGVVAEGQ</sequence>
<dbReference type="Proteomes" id="UP000075882">
    <property type="component" value="Unassembled WGS sequence"/>
</dbReference>
<evidence type="ECO:0000256" key="1">
    <source>
        <dbReference type="SAM" id="MobiDB-lite"/>
    </source>
</evidence>
<proteinExistence type="predicted"/>